<dbReference type="EMBL" id="CP002667">
    <property type="protein sequence ID" value="AEC16719.1"/>
    <property type="molecule type" value="Genomic_DNA"/>
</dbReference>
<evidence type="ECO:0000313" key="7">
    <source>
        <dbReference type="Proteomes" id="UP000006908"/>
    </source>
</evidence>
<dbReference type="Pfam" id="PF13535">
    <property type="entry name" value="ATP-grasp_4"/>
    <property type="match status" value="1"/>
</dbReference>
<dbReference type="InterPro" id="IPR052032">
    <property type="entry name" value="ATP-dep_AA_Ligase"/>
</dbReference>
<dbReference type="RefSeq" id="WP_013745506.1">
    <property type="nucleotide sequence ID" value="NC_015460.1"/>
</dbReference>
<keyword evidence="2 4" id="KW-0547">Nucleotide-binding</keyword>
<dbReference type="PROSITE" id="PS50975">
    <property type="entry name" value="ATP_GRASP"/>
    <property type="match status" value="1"/>
</dbReference>
<dbReference type="GO" id="GO:0005524">
    <property type="term" value="F:ATP binding"/>
    <property type="evidence" value="ECO:0007669"/>
    <property type="project" value="UniProtKB-UniRule"/>
</dbReference>
<dbReference type="STRING" id="1005058.UMN179_00687"/>
<organism evidence="6 7">
    <name type="scientific">Gallibacterium anatis (strain UMN179)</name>
    <name type="common">Pasteurella anatis</name>
    <dbReference type="NCBI Taxonomy" id="1005058"/>
    <lineage>
        <taxon>Bacteria</taxon>
        <taxon>Pseudomonadati</taxon>
        <taxon>Pseudomonadota</taxon>
        <taxon>Gammaproteobacteria</taxon>
        <taxon>Pasteurellales</taxon>
        <taxon>Pasteurellaceae</taxon>
        <taxon>Gallibacterium</taxon>
    </lineage>
</organism>
<dbReference type="Proteomes" id="UP000006908">
    <property type="component" value="Chromosome"/>
</dbReference>
<protein>
    <recommendedName>
        <fullName evidence="5">ATP-grasp domain-containing protein</fullName>
    </recommendedName>
</protein>
<dbReference type="SUPFAM" id="SSF56059">
    <property type="entry name" value="Glutathione synthetase ATP-binding domain-like"/>
    <property type="match status" value="1"/>
</dbReference>
<evidence type="ECO:0000259" key="5">
    <source>
        <dbReference type="PROSITE" id="PS50975"/>
    </source>
</evidence>
<feature type="domain" description="ATP-grasp" evidence="5">
    <location>
        <begin position="112"/>
        <end position="310"/>
    </location>
</feature>
<name>F4HDR1_GALAU</name>
<keyword evidence="3 4" id="KW-0067">ATP-binding</keyword>
<evidence type="ECO:0000256" key="3">
    <source>
        <dbReference type="ARBA" id="ARBA00022840"/>
    </source>
</evidence>
<proteinExistence type="predicted"/>
<dbReference type="PANTHER" id="PTHR43585:SF2">
    <property type="entry name" value="ATP-GRASP ENZYME FSQD"/>
    <property type="match status" value="1"/>
</dbReference>
<dbReference type="GO" id="GO:0046872">
    <property type="term" value="F:metal ion binding"/>
    <property type="evidence" value="ECO:0007669"/>
    <property type="project" value="InterPro"/>
</dbReference>
<accession>F4HDR1</accession>
<dbReference type="InterPro" id="IPR011761">
    <property type="entry name" value="ATP-grasp"/>
</dbReference>
<dbReference type="PANTHER" id="PTHR43585">
    <property type="entry name" value="FUMIPYRROLE BIOSYNTHESIS PROTEIN C"/>
    <property type="match status" value="1"/>
</dbReference>
<gene>
    <name evidence="6" type="ordered locus">UMN179_00687</name>
</gene>
<dbReference type="HOGENOM" id="CLU_029016_3_2_6"/>
<evidence type="ECO:0000256" key="2">
    <source>
        <dbReference type="ARBA" id="ARBA00022741"/>
    </source>
</evidence>
<evidence type="ECO:0000313" key="6">
    <source>
        <dbReference type="EMBL" id="AEC16719.1"/>
    </source>
</evidence>
<keyword evidence="1" id="KW-0436">Ligase</keyword>
<dbReference type="Gene3D" id="3.30.470.20">
    <property type="entry name" value="ATP-grasp fold, B domain"/>
    <property type="match status" value="1"/>
</dbReference>
<reference evidence="6 7" key="1">
    <citation type="journal article" date="2011" name="J. Bacteriol.">
        <title>Complete genome sequence of Gallibacterium anatis strain UMN179, isolated from a laying hen with peritonitis.</title>
        <authorList>
            <person name="Johnson T.J."/>
            <person name="Fernandez-Alarcon C."/>
            <person name="Bojesen A.M."/>
            <person name="Nolan L.K."/>
            <person name="Trampel D.W."/>
            <person name="Seemann T."/>
        </authorList>
    </citation>
    <scope>NUCLEOTIDE SEQUENCE [LARGE SCALE GENOMIC DNA]</scope>
    <source>
        <strain evidence="6 7">UMN179</strain>
    </source>
</reference>
<dbReference type="PATRIC" id="fig|1005058.3.peg.674"/>
<sequence>MNNNIILIVDPFSTGKLYAPMFNQAGFHCYAIFSSENIPSFYLSSFHSDDFVNKYPLTVSQAKEQFSASQICAVVIGSESGVIAGEELANYFRVSANNIITSEYRRNKFKMQNVLSSSNLDSIKTIMISSDSREVSLFESKKGYIIKPLNSAGSEDVLYLESKSDVLSEIKKLNWFKRNITGEINKSYLIQEYLEGIEFVVDMIAYQDRYYVLSLCRYNKGVHNGSRFVYEYMSMLDPTESIYQEIIKYAKAAAFALDFKFGPIHMEIMLTERGPIMIEVGARLHGGMAPQTFAHCYQPDLLRSAVSVYLRKPILADTRLKKQARIVFLINERKNYRLDNEKFLQSIALCPSFVDVILPYKSGSPLPLTIDLLSCVGYISLVADTTSQIEQDEQIIRRLFNELLYTE</sequence>
<evidence type="ECO:0000256" key="4">
    <source>
        <dbReference type="PROSITE-ProRule" id="PRU00409"/>
    </source>
</evidence>
<dbReference type="KEGG" id="gan:UMN179_00687"/>
<dbReference type="eggNOG" id="COG2232">
    <property type="taxonomic scope" value="Bacteria"/>
</dbReference>
<dbReference type="AlphaFoldDB" id="F4HDR1"/>
<dbReference type="GO" id="GO:0016874">
    <property type="term" value="F:ligase activity"/>
    <property type="evidence" value="ECO:0007669"/>
    <property type="project" value="UniProtKB-KW"/>
</dbReference>
<evidence type="ECO:0000256" key="1">
    <source>
        <dbReference type="ARBA" id="ARBA00022598"/>
    </source>
</evidence>